<proteinExistence type="predicted"/>
<feature type="transmembrane region" description="Helical" evidence="1">
    <location>
        <begin position="48"/>
        <end position="66"/>
    </location>
</feature>
<evidence type="ECO:0000313" key="2">
    <source>
        <dbReference type="EMBL" id="QEG12587.1"/>
    </source>
</evidence>
<name>A0A5B9NEC2_9CAUD</name>
<evidence type="ECO:0000313" key="5">
    <source>
        <dbReference type="Proteomes" id="UP000595582"/>
    </source>
</evidence>
<protein>
    <submittedName>
        <fullName evidence="2">Uncharacterized protein</fullName>
    </submittedName>
</protein>
<keyword evidence="4" id="KW-1185">Reference proteome</keyword>
<evidence type="ECO:0000313" key="4">
    <source>
        <dbReference type="Proteomes" id="UP000324060"/>
    </source>
</evidence>
<gene>
    <name evidence="2" type="ORF">SEGES_55</name>
</gene>
<reference evidence="2 4" key="1">
    <citation type="submission" date="2019-04" db="EMBL/GenBank/DDBJ databases">
        <authorList>
            <person name="Foster K.K."/>
            <person name="Sharma R."/>
            <person name="Thurgood T.L."/>
            <person name="Loertscher E."/>
            <person name="Barker A."/>
            <person name="Chronis J."/>
            <person name="Fairholm J."/>
            <person name="Finnegan Z."/>
            <person name="Flake P."/>
            <person name="Hielscher T."/>
            <person name="Melhado E."/>
            <person name="Potts E."/>
            <person name="Sarabia R."/>
            <person name="Wiley M.S."/>
            <person name="Johnson L."/>
            <person name="Arens D.K."/>
            <person name="Kruger J.L."/>
            <person name="Thompson D.W."/>
            <person name="Walker J."/>
            <person name="Casjens S."/>
            <person name="Grose J.H."/>
        </authorList>
    </citation>
    <scope>NUCLEOTIDE SEQUENCE [LARGE SCALE GENOMIC DNA]</scope>
</reference>
<dbReference type="EMBL" id="MN013080">
    <property type="protein sequence ID" value="QEG12587.1"/>
    <property type="molecule type" value="Genomic_DNA"/>
</dbReference>
<reference evidence="3 5" key="2">
    <citation type="submission" date="2020-09" db="EMBL/GenBank/DDBJ databases">
        <authorList>
            <person name="Foster K."/>
            <person name="Sharma R."/>
            <person name="Thurgood T.L."/>
            <person name="Loertscher E."/>
            <person name="Barker A."/>
            <person name="Chronis J."/>
            <person name="Fairholm J."/>
            <person name="Finnegan Z."/>
            <person name="Flake P."/>
            <person name="Hielscher T."/>
            <person name="Melhado E."/>
            <person name="Potts E."/>
            <person name="Sarabia R."/>
            <person name="Wiley M."/>
            <person name="Johnson L."/>
            <person name="Arens D.K."/>
            <person name="Kruger J.L."/>
            <person name="Thompson D.W."/>
            <person name="Walker J."/>
            <person name="Casjens S."/>
            <person name="Casjens S.R."/>
            <person name="Grose J.H."/>
        </authorList>
    </citation>
    <scope>NUCLEOTIDE SEQUENCE [LARGE SCALE GENOMIC DNA]</scope>
</reference>
<dbReference type="Proteomes" id="UP000595582">
    <property type="component" value="Segment"/>
</dbReference>
<evidence type="ECO:0000313" key="3">
    <source>
        <dbReference type="EMBL" id="QPX75106.1"/>
    </source>
</evidence>
<keyword evidence="1" id="KW-0812">Transmembrane</keyword>
<evidence type="ECO:0000256" key="1">
    <source>
        <dbReference type="SAM" id="Phobius"/>
    </source>
</evidence>
<sequence length="116" mass="13386">MPLYISPGRGAEQIRFSRGSERVCIYLTNLTTKGSGGSVYNNNKSKNSLYIIYISIFLWMIIAHFLRDFPVSKILRQTNYNSLHNHNNRHKHDCFGRLRTANCVHGAYIYAIRCTS</sequence>
<dbReference type="Proteomes" id="UP000324060">
    <property type="component" value="Segment"/>
</dbReference>
<keyword evidence="1" id="KW-1133">Transmembrane helix</keyword>
<keyword evidence="1" id="KW-0472">Membrane</keyword>
<dbReference type="EMBL" id="MW021762">
    <property type="protein sequence ID" value="QPX75106.1"/>
    <property type="molecule type" value="Genomic_DNA"/>
</dbReference>
<accession>A0A5B9NEC2</accession>
<organism evidence="2 4">
    <name type="scientific">Klebsiella phage vB_KpnS_SegesCirculi</name>
    <dbReference type="NCBI Taxonomy" id="2591374"/>
    <lineage>
        <taxon>Viruses</taxon>
        <taxon>Duplodnaviria</taxon>
        <taxon>Heunggongvirae</taxon>
        <taxon>Uroviricota</taxon>
        <taxon>Caudoviricetes</taxon>
        <taxon>Drexlerviridae</taxon>
        <taxon>Webervirus</taxon>
        <taxon>Webervirus segescirculi</taxon>
    </lineage>
</organism>